<sequence>MFTVYQCPNCVSFYANTQMELTAHINSTQCAYNSAVVATEETQAVESVVTPSENATSSVATSSDVVSEDTNMSSNSDVDVGEVDFSVEPKDVDVSLPIIDENVNSTDSVTYKWTLSEPLSEAKAAWITVMQVLDEAKTPRKYQRKLINVVNSRILSGIDQGPFANETFLFPDTYRRMVQGSTSTTVKHDICPNGCYLFGSDDSTTMACTVLVCKAHRYSTRPK</sequence>
<evidence type="ECO:0000256" key="1">
    <source>
        <dbReference type="SAM" id="MobiDB-lite"/>
    </source>
</evidence>
<evidence type="ECO:0000313" key="2">
    <source>
        <dbReference type="EMBL" id="OBZ80979.1"/>
    </source>
</evidence>
<proteinExistence type="predicted"/>
<feature type="region of interest" description="Disordered" evidence="1">
    <location>
        <begin position="50"/>
        <end position="78"/>
    </location>
</feature>
<comment type="caution">
    <text evidence="2">The sequence shown here is derived from an EMBL/GenBank/DDBJ whole genome shotgun (WGS) entry which is preliminary data.</text>
</comment>
<keyword evidence="3" id="KW-1185">Reference proteome</keyword>
<dbReference type="EMBL" id="LUGH01001549">
    <property type="protein sequence ID" value="OBZ80979.1"/>
    <property type="molecule type" value="Genomic_DNA"/>
</dbReference>
<reference evidence="2 3" key="1">
    <citation type="submission" date="2016-03" db="EMBL/GenBank/DDBJ databases">
        <title>Choanephora cucurbitarum.</title>
        <authorList>
            <person name="Min B."/>
            <person name="Park H."/>
            <person name="Park J.-H."/>
            <person name="Shin H.-D."/>
            <person name="Choi I.-G."/>
        </authorList>
    </citation>
    <scope>NUCLEOTIDE SEQUENCE [LARGE SCALE GENOMIC DNA]</scope>
    <source>
        <strain evidence="2 3">KUS-F28377</strain>
    </source>
</reference>
<accession>A0A1C7MX23</accession>
<dbReference type="InParanoid" id="A0A1C7MX23"/>
<evidence type="ECO:0000313" key="3">
    <source>
        <dbReference type="Proteomes" id="UP000093000"/>
    </source>
</evidence>
<name>A0A1C7MX23_9FUNG</name>
<organism evidence="2 3">
    <name type="scientific">Choanephora cucurbitarum</name>
    <dbReference type="NCBI Taxonomy" id="101091"/>
    <lineage>
        <taxon>Eukaryota</taxon>
        <taxon>Fungi</taxon>
        <taxon>Fungi incertae sedis</taxon>
        <taxon>Mucoromycota</taxon>
        <taxon>Mucoromycotina</taxon>
        <taxon>Mucoromycetes</taxon>
        <taxon>Mucorales</taxon>
        <taxon>Mucorineae</taxon>
        <taxon>Choanephoraceae</taxon>
        <taxon>Choanephoroideae</taxon>
        <taxon>Choanephora</taxon>
    </lineage>
</organism>
<gene>
    <name evidence="2" type="ORF">A0J61_10972</name>
</gene>
<protein>
    <submittedName>
        <fullName evidence="2">Uncharacterized protein</fullName>
    </submittedName>
</protein>
<dbReference type="Proteomes" id="UP000093000">
    <property type="component" value="Unassembled WGS sequence"/>
</dbReference>
<dbReference type="AlphaFoldDB" id="A0A1C7MX23"/>
<feature type="compositionally biased region" description="Low complexity" evidence="1">
    <location>
        <begin position="55"/>
        <end position="70"/>
    </location>
</feature>